<dbReference type="GO" id="GO:0008685">
    <property type="term" value="F:2-C-methyl-D-erythritol 2,4-cyclodiphosphate synthase activity"/>
    <property type="evidence" value="ECO:0007669"/>
    <property type="project" value="UniProtKB-UniRule"/>
</dbReference>
<feature type="site" description="Transition state stabilizer" evidence="14">
    <location>
        <position position="24"/>
    </location>
</feature>
<comment type="similarity">
    <text evidence="6">Belongs to the IspF family.</text>
</comment>
<dbReference type="RefSeq" id="WP_210680153.1">
    <property type="nucleotide sequence ID" value="NZ_JAGMWN010000001.1"/>
</dbReference>
<accession>A0A8J7V0R2</accession>
<comment type="caution">
    <text evidence="16">The sequence shown here is derived from an EMBL/GenBank/DDBJ whole genome shotgun (WGS) entry which is preliminary data.</text>
</comment>
<evidence type="ECO:0000256" key="10">
    <source>
        <dbReference type="ARBA" id="ARBA00022723"/>
    </source>
</evidence>
<feature type="site" description="Transition state stabilizer" evidence="14">
    <location>
        <position position="368"/>
    </location>
</feature>
<dbReference type="HAMAP" id="MF_00108">
    <property type="entry name" value="IspD"/>
    <property type="match status" value="1"/>
</dbReference>
<dbReference type="EMBL" id="JAGMWN010000001">
    <property type="protein sequence ID" value="MBP5855570.1"/>
    <property type="molecule type" value="Genomic_DNA"/>
</dbReference>
<comment type="pathway">
    <text evidence="5 14">Isoprenoid biosynthesis; isopentenyl diphosphate biosynthesis via DXP pathway; isopentenyl diphosphate from 1-deoxy-D-xylulose 5-phosphate: step 2/6.</text>
</comment>
<evidence type="ECO:0000256" key="6">
    <source>
        <dbReference type="ARBA" id="ARBA00008480"/>
    </source>
</evidence>
<dbReference type="InterPro" id="IPR034683">
    <property type="entry name" value="IspD/TarI"/>
</dbReference>
<dbReference type="InterPro" id="IPR018294">
    <property type="entry name" value="ISPD_synthase_CS"/>
</dbReference>
<keyword evidence="9 14" id="KW-0548">Nucleotidyltransferase</keyword>
<dbReference type="SUPFAM" id="SSF69765">
    <property type="entry name" value="IpsF-like"/>
    <property type="match status" value="1"/>
</dbReference>
<feature type="binding site" evidence="14">
    <location>
        <begin position="243"/>
        <end position="245"/>
    </location>
    <ligand>
        <name>4-CDP-2-C-methyl-D-erythritol 2-phosphate</name>
        <dbReference type="ChEBI" id="CHEBI:57919"/>
    </ligand>
</feature>
<dbReference type="GO" id="GO:0050518">
    <property type="term" value="F:2-C-methyl-D-erythritol 4-phosphate cytidylyltransferase activity"/>
    <property type="evidence" value="ECO:0007669"/>
    <property type="project" value="UniProtKB-UniRule"/>
</dbReference>
<keyword evidence="8 14" id="KW-0808">Transferase</keyword>
<dbReference type="InterPro" id="IPR020555">
    <property type="entry name" value="MECDP_synthase_CS"/>
</dbReference>
<feature type="region of interest" description="2-C-methyl-D-erythritol 2,4-cyclodiphosphate synthase" evidence="14">
    <location>
        <begin position="237"/>
        <end position="395"/>
    </location>
</feature>
<comment type="function">
    <text evidence="14">Bifunctional enzyme that catalyzes the formation of 4-diphosphocytidyl-2-C-methyl-D-erythritol from CTP and 2-C-methyl-D-erythritol 4-phosphate (MEP) (IspD), and catalyzes the conversion of 4-diphosphocytidyl-2-C-methyl-D-erythritol 2-phosphate (CDP-ME2P) to 2-C-methyl-D-erythritol 2,4-cyclodiphosphate (ME-CPP) with a corresponding release of cytidine 5-monophosphate (CMP) (IspF).</text>
</comment>
<dbReference type="EC" id="2.7.7.60" evidence="14"/>
<dbReference type="InterPro" id="IPR036571">
    <property type="entry name" value="MECDP_synthase_sf"/>
</dbReference>
<feature type="binding site" evidence="14">
    <location>
        <begin position="269"/>
        <end position="270"/>
    </location>
    <ligand>
        <name>4-CDP-2-C-methyl-D-erythritol 2-phosphate</name>
        <dbReference type="ChEBI" id="CHEBI:57919"/>
    </ligand>
</feature>
<evidence type="ECO:0000256" key="13">
    <source>
        <dbReference type="ARBA" id="ARBA00023268"/>
    </source>
</evidence>
<evidence type="ECO:0000256" key="8">
    <source>
        <dbReference type="ARBA" id="ARBA00022679"/>
    </source>
</evidence>
<dbReference type="UniPathway" id="UPA00056">
    <property type="reaction ID" value="UER00093"/>
</dbReference>
<evidence type="ECO:0000256" key="14">
    <source>
        <dbReference type="HAMAP-Rule" id="MF_01520"/>
    </source>
</evidence>
<dbReference type="HAMAP" id="MF_00107">
    <property type="entry name" value="IspF"/>
    <property type="match status" value="1"/>
</dbReference>
<keyword evidence="10 14" id="KW-0479">Metal-binding</keyword>
<dbReference type="NCBIfam" id="TIGR00453">
    <property type="entry name" value="ispD"/>
    <property type="match status" value="1"/>
</dbReference>
<feature type="binding site" evidence="14">
    <location>
        <begin position="367"/>
        <end position="370"/>
    </location>
    <ligand>
        <name>4-CDP-2-C-methyl-D-erythritol 2-phosphate</name>
        <dbReference type="ChEBI" id="CHEBI:57919"/>
    </ligand>
</feature>
<feature type="site" description="Positions MEP for the nucleophilic attack" evidence="14">
    <location>
        <position position="156"/>
    </location>
</feature>
<evidence type="ECO:0000256" key="4">
    <source>
        <dbReference type="ARBA" id="ARBA00004709"/>
    </source>
</evidence>
<feature type="binding site" evidence="14">
    <location>
        <position position="243"/>
    </location>
    <ligand>
        <name>a divalent metal cation</name>
        <dbReference type="ChEBI" id="CHEBI:60240"/>
    </ligand>
</feature>
<keyword evidence="17" id="KW-1185">Reference proteome</keyword>
<reference evidence="16" key="1">
    <citation type="submission" date="2021-04" db="EMBL/GenBank/DDBJ databases">
        <authorList>
            <person name="Zhang D.-C."/>
        </authorList>
    </citation>
    <scope>NUCLEOTIDE SEQUENCE</scope>
    <source>
        <strain evidence="16">CGMCC 1.15697</strain>
    </source>
</reference>
<dbReference type="InterPro" id="IPR001228">
    <property type="entry name" value="IspD"/>
</dbReference>
<feature type="region of interest" description="2-C-methyl-D-erythritol 4-phosphate cytidylyltransferase" evidence="14">
    <location>
        <begin position="1"/>
        <end position="236"/>
    </location>
</feature>
<feature type="binding site" evidence="14">
    <location>
        <position position="377"/>
    </location>
    <ligand>
        <name>4-CDP-2-C-methyl-D-erythritol 2-phosphate</name>
        <dbReference type="ChEBI" id="CHEBI:57919"/>
    </ligand>
</feature>
<protein>
    <recommendedName>
        <fullName evidence="14">Bifunctional enzyme IspD/IspF</fullName>
    </recommendedName>
    <domain>
        <recommendedName>
            <fullName evidence="14">2-C-methyl-D-erythritol 4-phosphate cytidylyltransferase</fullName>
            <ecNumber evidence="14">2.7.7.60</ecNumber>
        </recommendedName>
        <alternativeName>
            <fullName evidence="14">4-diphosphocytidyl-2C-methyl-D-erythritol synthase</fullName>
        </alternativeName>
        <alternativeName>
            <fullName evidence="14">MEP cytidylyltransferase</fullName>
            <shortName evidence="14">MCT</shortName>
        </alternativeName>
    </domain>
    <domain>
        <recommendedName>
            <fullName evidence="14">2-C-methyl-D-erythritol 2,4-cyclodiphosphate synthase</fullName>
            <shortName evidence="14">MECDP-synthase</shortName>
            <shortName evidence="14">MECPP-synthase</shortName>
            <shortName evidence="14">MECPS</shortName>
            <ecNumber evidence="14">4.6.1.12</ecNumber>
        </recommendedName>
    </domain>
</protein>
<dbReference type="Proteomes" id="UP000672602">
    <property type="component" value="Unassembled WGS sequence"/>
</dbReference>
<evidence type="ECO:0000259" key="15">
    <source>
        <dbReference type="Pfam" id="PF02542"/>
    </source>
</evidence>
<keyword evidence="11 14" id="KW-0414">Isoprene biosynthesis</keyword>
<dbReference type="GO" id="GO:0016114">
    <property type="term" value="P:terpenoid biosynthetic process"/>
    <property type="evidence" value="ECO:0007669"/>
    <property type="project" value="InterPro"/>
</dbReference>
<dbReference type="Gene3D" id="3.90.550.10">
    <property type="entry name" value="Spore Coat Polysaccharide Biosynthesis Protein SpsA, Chain A"/>
    <property type="match status" value="1"/>
</dbReference>
<dbReference type="PROSITE" id="PS01350">
    <property type="entry name" value="ISPF"/>
    <property type="match status" value="1"/>
</dbReference>
<feature type="site" description="Transition state stabilizer" evidence="14">
    <location>
        <position position="17"/>
    </location>
</feature>
<keyword evidence="13 14" id="KW-0511">Multifunctional enzyme</keyword>
<comment type="caution">
    <text evidence="14">Lacks conserved residue(s) required for the propagation of feature annotation.</text>
</comment>
<evidence type="ECO:0000256" key="7">
    <source>
        <dbReference type="ARBA" id="ARBA00009789"/>
    </source>
</evidence>
<gene>
    <name evidence="14" type="primary">ispDF</name>
    <name evidence="16" type="ORF">KAJ83_01005</name>
</gene>
<comment type="cofactor">
    <cofactor evidence="3 14">
        <name>a divalent metal cation</name>
        <dbReference type="ChEBI" id="CHEBI:60240"/>
    </cofactor>
</comment>
<evidence type="ECO:0000256" key="12">
    <source>
        <dbReference type="ARBA" id="ARBA00023239"/>
    </source>
</evidence>
<evidence type="ECO:0000313" key="17">
    <source>
        <dbReference type="Proteomes" id="UP000672602"/>
    </source>
</evidence>
<dbReference type="CDD" id="cd02516">
    <property type="entry name" value="CDP-ME_synthetase"/>
    <property type="match status" value="1"/>
</dbReference>
<comment type="pathway">
    <text evidence="4 14">Isoprenoid biosynthesis; isopentenyl diphosphate biosynthesis via DXP pathway; isopentenyl diphosphate from 1-deoxy-D-xylulose 5-phosphate: step 4/6.</text>
</comment>
<dbReference type="FunFam" id="3.90.550.10:FF:000003">
    <property type="entry name" value="2-C-methyl-D-erythritol 4-phosphate cytidylyltransferase"/>
    <property type="match status" value="1"/>
</dbReference>
<evidence type="ECO:0000256" key="2">
    <source>
        <dbReference type="ARBA" id="ARBA00001282"/>
    </source>
</evidence>
<comment type="catalytic activity">
    <reaction evidence="1 14">
        <text>4-CDP-2-C-methyl-D-erythritol 2-phosphate = 2-C-methyl-D-erythritol 2,4-cyclic diphosphate + CMP</text>
        <dbReference type="Rhea" id="RHEA:23864"/>
        <dbReference type="ChEBI" id="CHEBI:57919"/>
        <dbReference type="ChEBI" id="CHEBI:58483"/>
        <dbReference type="ChEBI" id="CHEBI:60377"/>
        <dbReference type="EC" id="4.6.1.12"/>
    </reaction>
</comment>
<comment type="similarity">
    <text evidence="14">In the N-terminal section; belongs to the IspD/TarI cytidylyltransferase family. IspD subfamily.</text>
</comment>
<dbReference type="GO" id="GO:0019288">
    <property type="term" value="P:isopentenyl diphosphate biosynthetic process, methylerythritol 4-phosphate pathway"/>
    <property type="evidence" value="ECO:0007669"/>
    <property type="project" value="UniProtKB-UniRule"/>
</dbReference>
<evidence type="ECO:0000256" key="9">
    <source>
        <dbReference type="ARBA" id="ARBA00022695"/>
    </source>
</evidence>
<dbReference type="HAMAP" id="MF_01520">
    <property type="entry name" value="IspDF"/>
    <property type="match status" value="1"/>
</dbReference>
<dbReference type="GO" id="GO:0046872">
    <property type="term" value="F:metal ion binding"/>
    <property type="evidence" value="ECO:0007669"/>
    <property type="project" value="UniProtKB-KW"/>
</dbReference>
<feature type="binding site" evidence="14">
    <location>
        <position position="277"/>
    </location>
    <ligand>
        <name>a divalent metal cation</name>
        <dbReference type="ChEBI" id="CHEBI:60240"/>
    </ligand>
</feature>
<evidence type="ECO:0000256" key="3">
    <source>
        <dbReference type="ARBA" id="ARBA00001968"/>
    </source>
</evidence>
<feature type="binding site" evidence="14">
    <location>
        <begin position="291"/>
        <end position="293"/>
    </location>
    <ligand>
        <name>4-CDP-2-C-methyl-D-erythritol 2-phosphate</name>
        <dbReference type="ChEBI" id="CHEBI:57919"/>
    </ligand>
</feature>
<dbReference type="PANTHER" id="PTHR43181:SF1">
    <property type="entry name" value="2-C-METHYL-D-ERYTHRITOL 2,4-CYCLODIPHOSPHATE SYNTHASE, CHLOROPLASTIC"/>
    <property type="match status" value="1"/>
</dbReference>
<dbReference type="InterPro" id="IPR029044">
    <property type="entry name" value="Nucleotide-diphossugar_trans"/>
</dbReference>
<feature type="binding site" evidence="14">
    <location>
        <position position="245"/>
    </location>
    <ligand>
        <name>a divalent metal cation</name>
        <dbReference type="ChEBI" id="CHEBI:60240"/>
    </ligand>
</feature>
<dbReference type="PANTHER" id="PTHR43181">
    <property type="entry name" value="2-C-METHYL-D-ERYTHRITOL 2,4-CYCLODIPHOSPHATE SYNTHASE, CHLOROPLASTIC"/>
    <property type="match status" value="1"/>
</dbReference>
<dbReference type="InterPro" id="IPR003526">
    <property type="entry name" value="MECDP_synthase"/>
</dbReference>
<dbReference type="PROSITE" id="PS01295">
    <property type="entry name" value="ISPD"/>
    <property type="match status" value="1"/>
</dbReference>
<dbReference type="NCBIfam" id="TIGR00151">
    <property type="entry name" value="ispF"/>
    <property type="match status" value="1"/>
</dbReference>
<feature type="binding site" evidence="14">
    <location>
        <position position="374"/>
    </location>
    <ligand>
        <name>4-CDP-2-C-methyl-D-erythritol 2-phosphate</name>
        <dbReference type="ChEBI" id="CHEBI:57919"/>
    </ligand>
</feature>
<dbReference type="Pfam" id="PF02542">
    <property type="entry name" value="YgbB"/>
    <property type="match status" value="1"/>
</dbReference>
<dbReference type="Pfam" id="PF01128">
    <property type="entry name" value="IspD"/>
    <property type="match status" value="1"/>
</dbReference>
<proteinExistence type="inferred from homology"/>
<name>A0A8J7V0R2_9PROT</name>
<dbReference type="Gene3D" id="3.30.1330.50">
    <property type="entry name" value="2-C-methyl-D-erythritol 2,4-cyclodiphosphate synthase"/>
    <property type="match status" value="1"/>
</dbReference>
<comment type="similarity">
    <text evidence="7">Belongs to the IspD/TarI cytidylyltransferase family. IspD subfamily.</text>
</comment>
<evidence type="ECO:0000256" key="5">
    <source>
        <dbReference type="ARBA" id="ARBA00004787"/>
    </source>
</evidence>
<dbReference type="InterPro" id="IPR026596">
    <property type="entry name" value="IspD/F"/>
</dbReference>
<dbReference type="CDD" id="cd00554">
    <property type="entry name" value="MECDP_synthase"/>
    <property type="match status" value="1"/>
</dbReference>
<feature type="domain" description="2-C-methyl-D-erythritol 2,4-cyclodiphosphate synthase" evidence="15">
    <location>
        <begin position="237"/>
        <end position="389"/>
    </location>
</feature>
<feature type="site" description="Transition state stabilizer" evidence="14">
    <location>
        <position position="269"/>
    </location>
</feature>
<feature type="site" description="Positions MEP for the nucleophilic attack" evidence="14">
    <location>
        <position position="212"/>
    </location>
</feature>
<dbReference type="SUPFAM" id="SSF53448">
    <property type="entry name" value="Nucleotide-diphospho-sugar transferases"/>
    <property type="match status" value="1"/>
</dbReference>
<comment type="similarity">
    <text evidence="14">In the C-terminal section; belongs to the IspF family.</text>
</comment>
<evidence type="ECO:0000313" key="16">
    <source>
        <dbReference type="EMBL" id="MBP5855570.1"/>
    </source>
</evidence>
<evidence type="ECO:0000256" key="1">
    <source>
        <dbReference type="ARBA" id="ARBA00000200"/>
    </source>
</evidence>
<dbReference type="EC" id="4.6.1.12" evidence="14"/>
<comment type="catalytic activity">
    <reaction evidence="2 14">
        <text>2-C-methyl-D-erythritol 4-phosphate + CTP + H(+) = 4-CDP-2-C-methyl-D-erythritol + diphosphate</text>
        <dbReference type="Rhea" id="RHEA:13429"/>
        <dbReference type="ChEBI" id="CHEBI:15378"/>
        <dbReference type="ChEBI" id="CHEBI:33019"/>
        <dbReference type="ChEBI" id="CHEBI:37563"/>
        <dbReference type="ChEBI" id="CHEBI:57823"/>
        <dbReference type="ChEBI" id="CHEBI:58262"/>
        <dbReference type="EC" id="2.7.7.60"/>
    </reaction>
</comment>
<organism evidence="16 17">
    <name type="scientific">Marivibrio halodurans</name>
    <dbReference type="NCBI Taxonomy" id="2039722"/>
    <lineage>
        <taxon>Bacteria</taxon>
        <taxon>Pseudomonadati</taxon>
        <taxon>Pseudomonadota</taxon>
        <taxon>Alphaproteobacteria</taxon>
        <taxon>Rhodospirillales</taxon>
        <taxon>Rhodospirillaceae</taxon>
        <taxon>Marivibrio</taxon>
    </lineage>
</organism>
<keyword evidence="12 14" id="KW-0456">Lyase</keyword>
<dbReference type="NCBIfam" id="NF006899">
    <property type="entry name" value="PRK09382.1"/>
    <property type="match status" value="1"/>
</dbReference>
<evidence type="ECO:0000256" key="11">
    <source>
        <dbReference type="ARBA" id="ARBA00023229"/>
    </source>
</evidence>
<dbReference type="AlphaFoldDB" id="A0A8J7V0R2"/>
<sequence length="395" mass="41231">MAPTVAVLVVAAGRGVRAGGGMPKQYRPLAGRPLIRHSVTAFLGHPEVTTVRVVIASEDGGLYAESLGDLALPEPVTGGSTRQISVFTGLETLAANDPPDIVLIHDAARPFVGAELIARVIAVAGTDGGAIPATAVTDTLKRAAPGTDRIAGTVPRDGLFQAQTPQAFRFGDILAAHRAAAEAGIEATDDAALMEWIGRPVTLVAGDPEGMKVTESADFARAEARLTRMTEDRMEPRVGTGFDVHRFAVGDHVTLCGVRIAHHLGLAGHSDADVGLHALTDAILGAIGAGDIGLHFPPSDPRWRGADSAAFLRHAIALATRRGARLRHLDVTLICEAPKIGPHRAAMRARVAEIAGLSERRVSIKATTTEKLGFTGRKEGIAAQAVATLMVPDDD</sequence>